<evidence type="ECO:0000256" key="2">
    <source>
        <dbReference type="RuleBase" id="RU363072"/>
    </source>
</evidence>
<dbReference type="Gene3D" id="2.40.160.180">
    <property type="entry name" value="Carbohydrate-selective porin OprB"/>
    <property type="match status" value="1"/>
</dbReference>
<dbReference type="eggNOG" id="COG3659">
    <property type="taxonomic scope" value="Bacteria"/>
</dbReference>
<accession>G6F1I6</accession>
<protein>
    <submittedName>
        <fullName evidence="4">Uncharacterized protein</fullName>
    </submittedName>
</protein>
<dbReference type="AlphaFoldDB" id="G6F1I6"/>
<dbReference type="GO" id="GO:0015288">
    <property type="term" value="F:porin activity"/>
    <property type="evidence" value="ECO:0007669"/>
    <property type="project" value="InterPro"/>
</dbReference>
<feature type="compositionally biased region" description="Basic and acidic residues" evidence="3">
    <location>
        <begin position="37"/>
        <end position="46"/>
    </location>
</feature>
<gene>
    <name evidence="4" type="ORF">CIN_14820</name>
</gene>
<name>G6F1I6_9PROT</name>
<dbReference type="InterPro" id="IPR052932">
    <property type="entry name" value="OprB_Porin"/>
</dbReference>
<reference evidence="4 5" key="1">
    <citation type="submission" date="2011-10" db="EMBL/GenBank/DDBJ databases">
        <title>Genome Sequence of Commensalibacter intestini A911, isolated from Drosophila gut.</title>
        <authorList>
            <person name="Lee W.-J."/>
            <person name="Kim E.-K."/>
        </authorList>
    </citation>
    <scope>NUCLEOTIDE SEQUENCE [LARGE SCALE GENOMIC DNA]</scope>
    <source>
        <strain evidence="4 5">A911</strain>
    </source>
</reference>
<evidence type="ECO:0000256" key="3">
    <source>
        <dbReference type="SAM" id="MobiDB-lite"/>
    </source>
</evidence>
<dbReference type="GO" id="GO:0008643">
    <property type="term" value="P:carbohydrate transport"/>
    <property type="evidence" value="ECO:0007669"/>
    <property type="project" value="InterPro"/>
</dbReference>
<proteinExistence type="inferred from homology"/>
<evidence type="ECO:0000313" key="5">
    <source>
        <dbReference type="Proteomes" id="UP000005939"/>
    </source>
</evidence>
<evidence type="ECO:0000313" key="4">
    <source>
        <dbReference type="EMBL" id="EHD13290.1"/>
    </source>
</evidence>
<feature type="compositionally biased region" description="Polar residues" evidence="3">
    <location>
        <begin position="20"/>
        <end position="30"/>
    </location>
</feature>
<comment type="caution">
    <text evidence="4">The sequence shown here is derived from an EMBL/GenBank/DDBJ whole genome shotgun (WGS) entry which is preliminary data.</text>
</comment>
<evidence type="ECO:0000256" key="1">
    <source>
        <dbReference type="ARBA" id="ARBA00008769"/>
    </source>
</evidence>
<dbReference type="Proteomes" id="UP000005939">
    <property type="component" value="Unassembled WGS sequence"/>
</dbReference>
<dbReference type="STRING" id="1088868.CIN_14820"/>
<dbReference type="GO" id="GO:0016020">
    <property type="term" value="C:membrane"/>
    <property type="evidence" value="ECO:0007669"/>
    <property type="project" value="InterPro"/>
</dbReference>
<dbReference type="PANTHER" id="PTHR37944">
    <property type="entry name" value="PORIN B"/>
    <property type="match status" value="1"/>
</dbReference>
<dbReference type="InterPro" id="IPR038673">
    <property type="entry name" value="OprB_sf"/>
</dbReference>
<dbReference type="InterPro" id="IPR007049">
    <property type="entry name" value="Carb-sel_porin_OprB"/>
</dbReference>
<dbReference type="PATRIC" id="fig|1088868.3.peg.1491"/>
<dbReference type="PANTHER" id="PTHR37944:SF1">
    <property type="entry name" value="PORIN B"/>
    <property type="match status" value="1"/>
</dbReference>
<sequence length="484" mass="53983">MSNTGYARDSALISQDAAPVSNTTAGNPAQPTSPPAKKLDADTGQHPEDDSMLFGPIFGLRPWMAQYGVTFTAVDINDLFGNTSGGYKQGPAYWGVTTLTLNWDPEKVLGIKNGLFNISALQIRGRSLTADNLGDLNSVDNMDADRSTRLWELWYQQGFFDDKLSIKFGKIALDPEFSVSDYGLLFLNSSFGWSLINTVDTYNTGVEYPFSAPGIRFKFSPNENWTNLLAITDDNPSNVAFCNPSGAFTCDASPKHVSGTHFNFTTGVFVINELQYHLNPAPEDSKEDNANLGYPGTYKLGAYFDSAKFPDQRYNADEQLLGNPDNPQTMGNHRHTWSVYGIVDQMIWRSKQEKSHSVGMFGTLQTSPGDRTSITLAGNAGIVYKGLFNNENDSIGFAWGFGTFGNRARQYDRDYRYYADPNWRVRNTEHRIELVSQFEVTPWMQLTPDFQYIFNPGGGLNLEEGSYKRVQNEAVFALRSTVNF</sequence>
<dbReference type="EMBL" id="AGFR01000009">
    <property type="protein sequence ID" value="EHD13290.1"/>
    <property type="molecule type" value="Genomic_DNA"/>
</dbReference>
<dbReference type="Pfam" id="PF04966">
    <property type="entry name" value="OprB"/>
    <property type="match status" value="1"/>
</dbReference>
<feature type="region of interest" description="Disordered" evidence="3">
    <location>
        <begin position="1"/>
        <end position="46"/>
    </location>
</feature>
<organism evidence="4 5">
    <name type="scientific">Commensalibacter intestini A911</name>
    <dbReference type="NCBI Taxonomy" id="1088868"/>
    <lineage>
        <taxon>Bacteria</taxon>
        <taxon>Pseudomonadati</taxon>
        <taxon>Pseudomonadota</taxon>
        <taxon>Alphaproteobacteria</taxon>
        <taxon>Acetobacterales</taxon>
        <taxon>Acetobacteraceae</taxon>
    </lineage>
</organism>
<comment type="similarity">
    <text evidence="1 2">Belongs to the OprB family.</text>
</comment>